<dbReference type="Proteomes" id="UP000176998">
    <property type="component" value="Unassembled WGS sequence"/>
</dbReference>
<feature type="compositionally biased region" description="Basic and acidic residues" evidence="1">
    <location>
        <begin position="35"/>
        <end position="52"/>
    </location>
</feature>
<accession>A0A1G4BKA2</accession>
<protein>
    <submittedName>
        <fullName evidence="2">Uncharacterized protein</fullName>
    </submittedName>
</protein>
<dbReference type="OrthoDB" id="4851135at2759"/>
<dbReference type="EMBL" id="MJBS01000016">
    <property type="protein sequence ID" value="OHF01869.1"/>
    <property type="molecule type" value="Genomic_DNA"/>
</dbReference>
<keyword evidence="3" id="KW-1185">Reference proteome</keyword>
<gene>
    <name evidence="2" type="ORF">CORC01_02747</name>
</gene>
<feature type="region of interest" description="Disordered" evidence="1">
    <location>
        <begin position="34"/>
        <end position="79"/>
    </location>
</feature>
<dbReference type="RefSeq" id="XP_022479011.1">
    <property type="nucleotide sequence ID" value="XM_022614397.1"/>
</dbReference>
<comment type="caution">
    <text evidence="2">The sequence shown here is derived from an EMBL/GenBank/DDBJ whole genome shotgun (WGS) entry which is preliminary data.</text>
</comment>
<feature type="compositionally biased region" description="Low complexity" evidence="1">
    <location>
        <begin position="67"/>
        <end position="79"/>
    </location>
</feature>
<evidence type="ECO:0000313" key="3">
    <source>
        <dbReference type="Proteomes" id="UP000176998"/>
    </source>
</evidence>
<organism evidence="2 3">
    <name type="scientific">Colletotrichum orchidophilum</name>
    <dbReference type="NCBI Taxonomy" id="1209926"/>
    <lineage>
        <taxon>Eukaryota</taxon>
        <taxon>Fungi</taxon>
        <taxon>Dikarya</taxon>
        <taxon>Ascomycota</taxon>
        <taxon>Pezizomycotina</taxon>
        <taxon>Sordariomycetes</taxon>
        <taxon>Hypocreomycetidae</taxon>
        <taxon>Glomerellales</taxon>
        <taxon>Glomerellaceae</taxon>
        <taxon>Colletotrichum</taxon>
    </lineage>
</organism>
<evidence type="ECO:0000313" key="2">
    <source>
        <dbReference type="EMBL" id="OHF01869.1"/>
    </source>
</evidence>
<dbReference type="GeneID" id="34555907"/>
<reference evidence="2 3" key="1">
    <citation type="submission" date="2016-09" db="EMBL/GenBank/DDBJ databases">
        <authorList>
            <person name="Capua I."/>
            <person name="De Benedictis P."/>
            <person name="Joannis T."/>
            <person name="Lombin L.H."/>
            <person name="Cattoli G."/>
        </authorList>
    </citation>
    <scope>NUCLEOTIDE SEQUENCE [LARGE SCALE GENOMIC DNA]</scope>
    <source>
        <strain evidence="2 3">IMI 309357</strain>
    </source>
</reference>
<proteinExistence type="predicted"/>
<evidence type="ECO:0000256" key="1">
    <source>
        <dbReference type="SAM" id="MobiDB-lite"/>
    </source>
</evidence>
<dbReference type="AlphaFoldDB" id="A0A1G4BKA2"/>
<name>A0A1G4BKA2_9PEZI</name>
<sequence length="79" mass="8661">MTTGCAGCNRQIRDGETYCVYGCSQTAYYEDLEAEREAEREREREQEREKSKPAVVINVSGGGGQQSSGQGTQAGSRSY</sequence>